<dbReference type="Proteomes" id="UP000708148">
    <property type="component" value="Unassembled WGS sequence"/>
</dbReference>
<accession>A0A8S1ITF6</accession>
<reference evidence="2" key="1">
    <citation type="submission" date="2020-12" db="EMBL/GenBank/DDBJ databases">
        <authorList>
            <person name="Iha C."/>
        </authorList>
    </citation>
    <scope>NUCLEOTIDE SEQUENCE</scope>
</reference>
<evidence type="ECO:0000313" key="2">
    <source>
        <dbReference type="EMBL" id="CAD7698276.1"/>
    </source>
</evidence>
<protein>
    <submittedName>
        <fullName evidence="2">Uncharacterized protein</fullName>
    </submittedName>
</protein>
<feature type="region of interest" description="Disordered" evidence="1">
    <location>
        <begin position="1"/>
        <end position="20"/>
    </location>
</feature>
<evidence type="ECO:0000256" key="1">
    <source>
        <dbReference type="SAM" id="MobiDB-lite"/>
    </source>
</evidence>
<comment type="caution">
    <text evidence="2">The sequence shown here is derived from an EMBL/GenBank/DDBJ whole genome shotgun (WGS) entry which is preliminary data.</text>
</comment>
<dbReference type="AlphaFoldDB" id="A0A8S1ITF6"/>
<proteinExistence type="predicted"/>
<evidence type="ECO:0000313" key="3">
    <source>
        <dbReference type="Proteomes" id="UP000708148"/>
    </source>
</evidence>
<dbReference type="EMBL" id="CAJHUC010000801">
    <property type="protein sequence ID" value="CAD7698276.1"/>
    <property type="molecule type" value="Genomic_DNA"/>
</dbReference>
<keyword evidence="3" id="KW-1185">Reference proteome</keyword>
<organism evidence="2 3">
    <name type="scientific">Ostreobium quekettii</name>
    <dbReference type="NCBI Taxonomy" id="121088"/>
    <lineage>
        <taxon>Eukaryota</taxon>
        <taxon>Viridiplantae</taxon>
        <taxon>Chlorophyta</taxon>
        <taxon>core chlorophytes</taxon>
        <taxon>Ulvophyceae</taxon>
        <taxon>TCBD clade</taxon>
        <taxon>Bryopsidales</taxon>
        <taxon>Ostreobineae</taxon>
        <taxon>Ostreobiaceae</taxon>
        <taxon>Ostreobium</taxon>
    </lineage>
</organism>
<gene>
    <name evidence="2" type="ORF">OSTQU699_LOCUS3637</name>
</gene>
<name>A0A8S1ITF6_9CHLO</name>
<sequence>MMRNSERGSSFPSHGGLLHPNLEAPVQVVDSECRQCVGLIDGHMEEGCLGIQLFELSLYQEYLIENLTGNEGWSCSCILTNDELGNETVSVILFRIISL</sequence>